<accession>A0A1B6DBS3</accession>
<keyword evidence="3 9" id="KW-0808">Transferase</keyword>
<evidence type="ECO:0000256" key="4">
    <source>
        <dbReference type="ARBA" id="ARBA00022692"/>
    </source>
</evidence>
<dbReference type="EC" id="2.8.2.-" evidence="9"/>
<proteinExistence type="inferred from homology"/>
<evidence type="ECO:0000256" key="5">
    <source>
        <dbReference type="ARBA" id="ARBA00022989"/>
    </source>
</evidence>
<keyword evidence="9" id="KW-0119">Carbohydrate metabolism</keyword>
<dbReference type="GO" id="GO:0008146">
    <property type="term" value="F:sulfotransferase activity"/>
    <property type="evidence" value="ECO:0007669"/>
    <property type="project" value="InterPro"/>
</dbReference>
<sequence length="333" mass="38762">MTTSQKFICRCFHLSSLAKFILFLIFTLVYCYISYKNLPNSKPTRATTNFQANHSKHQKVSHSKKVKTDYDWAEVERELSERRETVLEACYNTENPISKPNAWEFVIDARHSLVWCNIFKSASSSWMHNFNLLGGYGENFLRVSHTNPISIMRSHFPRPTIRQLLTALPTSLSFLIARDPFHRLLSAYRNKIEHLHTHYYRRLAKTIVIRYRTRASSSLSVGPTFEEFARYVAETHSKADEHWAPIYKFCTPCAVNFTVIAKLDTLSRDQAYIIHKANLGNILTPEKIGIQNRAHNGMKTESLLQKYYSKLSKPLIDKLVSLYIMDFKMFGYN</sequence>
<reference evidence="10" key="1">
    <citation type="submission" date="2015-12" db="EMBL/GenBank/DDBJ databases">
        <title>De novo transcriptome assembly of four potential Pierce s Disease insect vectors from Arizona vineyards.</title>
        <authorList>
            <person name="Tassone E.E."/>
        </authorList>
    </citation>
    <scope>NUCLEOTIDE SEQUENCE</scope>
</reference>
<evidence type="ECO:0000256" key="6">
    <source>
        <dbReference type="ARBA" id="ARBA00023034"/>
    </source>
</evidence>
<feature type="transmembrane region" description="Helical" evidence="9">
    <location>
        <begin position="12"/>
        <end position="35"/>
    </location>
</feature>
<dbReference type="PANTHER" id="PTHR12137">
    <property type="entry name" value="CARBOHYDRATE SULFOTRANSFERASE"/>
    <property type="match status" value="1"/>
</dbReference>
<dbReference type="PANTHER" id="PTHR12137:SF30">
    <property type="entry name" value="CARBOHYDRATE SULFOTRANSFERASE"/>
    <property type="match status" value="1"/>
</dbReference>
<evidence type="ECO:0000256" key="1">
    <source>
        <dbReference type="ARBA" id="ARBA00004323"/>
    </source>
</evidence>
<name>A0A1B6DBS3_9HEMI</name>
<dbReference type="AlphaFoldDB" id="A0A1B6DBS3"/>
<feature type="non-terminal residue" evidence="10">
    <location>
        <position position="333"/>
    </location>
</feature>
<comment type="subcellular location">
    <subcellularLocation>
        <location evidence="1 9">Golgi apparatus membrane</location>
        <topology evidence="1 9">Single-pass type II membrane protein</topology>
    </subcellularLocation>
</comment>
<keyword evidence="6 9" id="KW-0333">Golgi apparatus</keyword>
<evidence type="ECO:0000256" key="9">
    <source>
        <dbReference type="RuleBase" id="RU364020"/>
    </source>
</evidence>
<organism evidence="10">
    <name type="scientific">Clastoptera arizonana</name>
    <name type="common">Arizona spittle bug</name>
    <dbReference type="NCBI Taxonomy" id="38151"/>
    <lineage>
        <taxon>Eukaryota</taxon>
        <taxon>Metazoa</taxon>
        <taxon>Ecdysozoa</taxon>
        <taxon>Arthropoda</taxon>
        <taxon>Hexapoda</taxon>
        <taxon>Insecta</taxon>
        <taxon>Pterygota</taxon>
        <taxon>Neoptera</taxon>
        <taxon>Paraneoptera</taxon>
        <taxon>Hemiptera</taxon>
        <taxon>Auchenorrhyncha</taxon>
        <taxon>Cercopoidea</taxon>
        <taxon>Clastopteridae</taxon>
        <taxon>Clastoptera</taxon>
    </lineage>
</organism>
<evidence type="ECO:0000256" key="2">
    <source>
        <dbReference type="ARBA" id="ARBA00006339"/>
    </source>
</evidence>
<evidence type="ECO:0000313" key="10">
    <source>
        <dbReference type="EMBL" id="JAS23090.1"/>
    </source>
</evidence>
<dbReference type="EMBL" id="GEDC01014208">
    <property type="protein sequence ID" value="JAS23090.1"/>
    <property type="molecule type" value="Transcribed_RNA"/>
</dbReference>
<keyword evidence="4 9" id="KW-0812">Transmembrane</keyword>
<evidence type="ECO:0000256" key="3">
    <source>
        <dbReference type="ARBA" id="ARBA00022679"/>
    </source>
</evidence>
<gene>
    <name evidence="10" type="ORF">g.31520</name>
</gene>
<evidence type="ECO:0000256" key="8">
    <source>
        <dbReference type="ARBA" id="ARBA00023180"/>
    </source>
</evidence>
<evidence type="ECO:0000256" key="7">
    <source>
        <dbReference type="ARBA" id="ARBA00023136"/>
    </source>
</evidence>
<comment type="similarity">
    <text evidence="2 9">Belongs to the sulfotransferase 2 family.</text>
</comment>
<keyword evidence="9" id="KW-0735">Signal-anchor</keyword>
<keyword evidence="5 9" id="KW-1133">Transmembrane helix</keyword>
<dbReference type="InterPro" id="IPR005331">
    <property type="entry name" value="Sulfotransferase"/>
</dbReference>
<keyword evidence="7 9" id="KW-0472">Membrane</keyword>
<keyword evidence="8 9" id="KW-0325">Glycoprotein</keyword>
<dbReference type="GO" id="GO:0000139">
    <property type="term" value="C:Golgi membrane"/>
    <property type="evidence" value="ECO:0007669"/>
    <property type="project" value="UniProtKB-SubCell"/>
</dbReference>
<dbReference type="Pfam" id="PF03567">
    <property type="entry name" value="Sulfotransfer_2"/>
    <property type="match status" value="1"/>
</dbReference>
<dbReference type="GO" id="GO:0016051">
    <property type="term" value="P:carbohydrate biosynthetic process"/>
    <property type="evidence" value="ECO:0007669"/>
    <property type="project" value="InterPro"/>
</dbReference>
<protein>
    <recommendedName>
        <fullName evidence="9">Carbohydrate sulfotransferase</fullName>
        <ecNumber evidence="9">2.8.2.-</ecNumber>
    </recommendedName>
</protein>
<dbReference type="InterPro" id="IPR018011">
    <property type="entry name" value="Carb_sulfotrans_8-10"/>
</dbReference>